<name>A0A9P0QBM5_ACAOB</name>
<sequence>GGSSSQFSSVGTSGAGFLGPYLRNPSRRTGVVSMGVLDPVPADCSPTLCSFNFRAVSAPVYNRLWSSVKFNCLTLSMPPGIVILR</sequence>
<feature type="compositionally biased region" description="Low complexity" evidence="1">
    <location>
        <begin position="1"/>
        <end position="12"/>
    </location>
</feature>
<evidence type="ECO:0000256" key="1">
    <source>
        <dbReference type="SAM" id="MobiDB-lite"/>
    </source>
</evidence>
<feature type="region of interest" description="Disordered" evidence="1">
    <location>
        <begin position="1"/>
        <end position="21"/>
    </location>
</feature>
<reference evidence="2" key="1">
    <citation type="submission" date="2022-03" db="EMBL/GenBank/DDBJ databases">
        <authorList>
            <person name="Sayadi A."/>
        </authorList>
    </citation>
    <scope>NUCLEOTIDE SEQUENCE</scope>
</reference>
<gene>
    <name evidence="2" type="ORF">ACAOBT_LOCUS35477</name>
</gene>
<comment type="caution">
    <text evidence="2">The sequence shown here is derived from an EMBL/GenBank/DDBJ whole genome shotgun (WGS) entry which is preliminary data.</text>
</comment>
<proteinExistence type="predicted"/>
<dbReference type="AlphaFoldDB" id="A0A9P0QBM5"/>
<feature type="non-terminal residue" evidence="2">
    <location>
        <position position="85"/>
    </location>
</feature>
<dbReference type="EMBL" id="CAKOFQ010008954">
    <property type="protein sequence ID" value="CAH2016589.1"/>
    <property type="molecule type" value="Genomic_DNA"/>
</dbReference>
<evidence type="ECO:0000313" key="3">
    <source>
        <dbReference type="Proteomes" id="UP001152888"/>
    </source>
</evidence>
<dbReference type="Proteomes" id="UP001152888">
    <property type="component" value="Unassembled WGS sequence"/>
</dbReference>
<organism evidence="2 3">
    <name type="scientific">Acanthoscelides obtectus</name>
    <name type="common">Bean weevil</name>
    <name type="synonym">Bruchus obtectus</name>
    <dbReference type="NCBI Taxonomy" id="200917"/>
    <lineage>
        <taxon>Eukaryota</taxon>
        <taxon>Metazoa</taxon>
        <taxon>Ecdysozoa</taxon>
        <taxon>Arthropoda</taxon>
        <taxon>Hexapoda</taxon>
        <taxon>Insecta</taxon>
        <taxon>Pterygota</taxon>
        <taxon>Neoptera</taxon>
        <taxon>Endopterygota</taxon>
        <taxon>Coleoptera</taxon>
        <taxon>Polyphaga</taxon>
        <taxon>Cucujiformia</taxon>
        <taxon>Chrysomeloidea</taxon>
        <taxon>Chrysomelidae</taxon>
        <taxon>Bruchinae</taxon>
        <taxon>Bruchini</taxon>
        <taxon>Acanthoscelides</taxon>
    </lineage>
</organism>
<protein>
    <submittedName>
        <fullName evidence="2">Uncharacterized protein</fullName>
    </submittedName>
</protein>
<evidence type="ECO:0000313" key="2">
    <source>
        <dbReference type="EMBL" id="CAH2016589.1"/>
    </source>
</evidence>
<accession>A0A9P0QBM5</accession>
<keyword evidence="3" id="KW-1185">Reference proteome</keyword>